<keyword evidence="1 3" id="KW-0808">Transferase</keyword>
<reference evidence="3" key="1">
    <citation type="submission" date="2020-06" db="EMBL/GenBank/DDBJ databases">
        <title>Unique genomic features of the anaerobic methanotrophic archaea.</title>
        <authorList>
            <person name="Chadwick G.L."/>
            <person name="Skennerton C.T."/>
            <person name="Laso-Perez R."/>
            <person name="Leu A.O."/>
            <person name="Speth D.R."/>
            <person name="Yu H."/>
            <person name="Morgan-Lang C."/>
            <person name="Hatzenpichler R."/>
            <person name="Goudeau D."/>
            <person name="Malmstrom R."/>
            <person name="Brazelton W.J."/>
            <person name="Woyke T."/>
            <person name="Hallam S.J."/>
            <person name="Tyson G.W."/>
            <person name="Wegener G."/>
            <person name="Boetius A."/>
            <person name="Orphan V."/>
        </authorList>
    </citation>
    <scope>NUCLEOTIDE SEQUENCE</scope>
</reference>
<dbReference type="SUPFAM" id="SSF53448">
    <property type="entry name" value="Nucleotide-diphospho-sugar transferases"/>
    <property type="match status" value="1"/>
</dbReference>
<dbReference type="GO" id="GO:0008820">
    <property type="term" value="F:cobinamide phosphate guanylyltransferase activity"/>
    <property type="evidence" value="ECO:0007669"/>
    <property type="project" value="UniProtKB-EC"/>
</dbReference>
<name>A0A7G9YW27_9EURY</name>
<proteinExistence type="predicted"/>
<dbReference type="PANTHER" id="PTHR19136">
    <property type="entry name" value="MOLYBDENUM COFACTOR GUANYLYLTRANSFERASE"/>
    <property type="match status" value="1"/>
</dbReference>
<evidence type="ECO:0000313" key="3">
    <source>
        <dbReference type="EMBL" id="QNO52211.1"/>
    </source>
</evidence>
<gene>
    <name evidence="3" type="primary">cobY</name>
    <name evidence="3" type="ORF">LFOEMHHC_00037</name>
</gene>
<dbReference type="EC" id="2.7.7.62" evidence="3"/>
<sequence length="218" mass="24372">MFSLINFSLQKKSLMIAIILAGGKSSRLGEGKEKALIKIDRSESENQKRLIDLVVENVRDSKAEGFLIAISKNTPKTAEYYKSQDYELLETPGKGYHADLRYLLARYPEFVSVACDIAFLKPEHINSIIDFYIHNDFGRGNSTSITGAVPRDIIPPSVVPSYVFEHDGRKLVAVGLNIVTHSRKNLPLVFNDPLLAININTPLDLEIAKAKVEVMQRT</sequence>
<dbReference type="Pfam" id="PF12804">
    <property type="entry name" value="NTP_transf_3"/>
    <property type="match status" value="1"/>
</dbReference>
<dbReference type="AlphaFoldDB" id="A0A7G9YW27"/>
<feature type="domain" description="MobA-like NTP transferase" evidence="2">
    <location>
        <begin position="17"/>
        <end position="131"/>
    </location>
</feature>
<protein>
    <submittedName>
        <fullName evidence="3">Adenosylcobinamide-phosphate guanylyltransferase</fullName>
        <ecNumber evidence="3">2.7.7.62</ecNumber>
    </submittedName>
</protein>
<evidence type="ECO:0000259" key="2">
    <source>
        <dbReference type="Pfam" id="PF12804"/>
    </source>
</evidence>
<dbReference type="EMBL" id="MT631503">
    <property type="protein sequence ID" value="QNO52211.1"/>
    <property type="molecule type" value="Genomic_DNA"/>
</dbReference>
<dbReference type="Gene3D" id="3.90.550.10">
    <property type="entry name" value="Spore Coat Polysaccharide Biosynthesis Protein SpsA, Chain A"/>
    <property type="match status" value="1"/>
</dbReference>
<accession>A0A7G9YW27</accession>
<dbReference type="PANTHER" id="PTHR19136:SF86">
    <property type="entry name" value="ADENOSYLCOBINAMIDE-PHOSPHATE GUANYLYLTRANSFERASE"/>
    <property type="match status" value="1"/>
</dbReference>
<dbReference type="InterPro" id="IPR029044">
    <property type="entry name" value="Nucleotide-diphossugar_trans"/>
</dbReference>
<evidence type="ECO:0000256" key="1">
    <source>
        <dbReference type="ARBA" id="ARBA00022679"/>
    </source>
</evidence>
<organism evidence="3">
    <name type="scientific">Candidatus Methanophagaceae archaeon ANME-1 ERB6</name>
    <dbReference type="NCBI Taxonomy" id="2759912"/>
    <lineage>
        <taxon>Archaea</taxon>
        <taxon>Methanobacteriati</taxon>
        <taxon>Methanobacteriota</taxon>
        <taxon>Stenosarchaea group</taxon>
        <taxon>Methanomicrobia</taxon>
        <taxon>Candidatus Methanophagales</taxon>
        <taxon>Candidatus Methanophagaceae</taxon>
    </lineage>
</organism>
<keyword evidence="3" id="KW-0548">Nucleotidyltransferase</keyword>
<dbReference type="InterPro" id="IPR025877">
    <property type="entry name" value="MobA-like_NTP_Trfase"/>
</dbReference>